<name>A0ABZ2PUT3_9BURK</name>
<sequence length="135" mass="15069">MSRETILRLLKSHGQKQIATTSPPTLVGIDDWAFKRGHLYGTLLVDLEKRRPMDLLPERNAMTVASWLSGYCAVQLVSRDRAGVYAEGITRDAPQAIQVADRWHLLKNLGDAIERALSRRGDAGIMCQPKVFAAR</sequence>
<gene>
    <name evidence="2" type="ORF">IHE29_06030</name>
</gene>
<dbReference type="Proteomes" id="UP001493153">
    <property type="component" value="Chromosome"/>
</dbReference>
<dbReference type="PANTHER" id="PTHR33498:SF1">
    <property type="entry name" value="TRANSPOSASE FOR INSERTION SEQUENCE ELEMENT IS1557"/>
    <property type="match status" value="1"/>
</dbReference>
<keyword evidence="3" id="KW-1185">Reference proteome</keyword>
<dbReference type="Pfam" id="PF01610">
    <property type="entry name" value="DDE_Tnp_ISL3"/>
    <property type="match status" value="1"/>
</dbReference>
<dbReference type="EMBL" id="CP062176">
    <property type="protein sequence ID" value="WXK38858.1"/>
    <property type="molecule type" value="Genomic_DNA"/>
</dbReference>
<accession>A0ABZ2PUT3</accession>
<protein>
    <submittedName>
        <fullName evidence="2">Transposase</fullName>
    </submittedName>
</protein>
<dbReference type="InterPro" id="IPR002560">
    <property type="entry name" value="Transposase_DDE"/>
</dbReference>
<proteinExistence type="predicted"/>
<dbReference type="InterPro" id="IPR047951">
    <property type="entry name" value="Transpos_ISL3"/>
</dbReference>
<organism evidence="2 3">
    <name type="scientific">Mycetohabitans rhizoxinica</name>
    <dbReference type="NCBI Taxonomy" id="412963"/>
    <lineage>
        <taxon>Bacteria</taxon>
        <taxon>Pseudomonadati</taxon>
        <taxon>Pseudomonadota</taxon>
        <taxon>Betaproteobacteria</taxon>
        <taxon>Burkholderiales</taxon>
        <taxon>Burkholderiaceae</taxon>
        <taxon>Mycetohabitans</taxon>
    </lineage>
</organism>
<feature type="domain" description="Transposase IS204/IS1001/IS1096/IS1165 DDE" evidence="1">
    <location>
        <begin position="27"/>
        <end position="116"/>
    </location>
</feature>
<reference evidence="2 3" key="1">
    <citation type="submission" date="2020-09" db="EMBL/GenBank/DDBJ databases">
        <title>Genome sequences of Mycetohabitans spp.</title>
        <authorList>
            <person name="Carter M.E."/>
            <person name="Carpenter S.C.D."/>
            <person name="Bogdanove A.J."/>
        </authorList>
    </citation>
    <scope>NUCLEOTIDE SEQUENCE [LARGE SCALE GENOMIC DNA]</scope>
    <source>
        <strain evidence="2 3">B12</strain>
    </source>
</reference>
<evidence type="ECO:0000259" key="1">
    <source>
        <dbReference type="Pfam" id="PF01610"/>
    </source>
</evidence>
<evidence type="ECO:0000313" key="3">
    <source>
        <dbReference type="Proteomes" id="UP001493153"/>
    </source>
</evidence>
<evidence type="ECO:0000313" key="2">
    <source>
        <dbReference type="EMBL" id="WXK38858.1"/>
    </source>
</evidence>
<dbReference type="RefSeq" id="WP_237070764.1">
    <property type="nucleotide sequence ID" value="NZ_CP062176.1"/>
</dbReference>
<dbReference type="PANTHER" id="PTHR33498">
    <property type="entry name" value="TRANSPOSASE FOR INSERTION SEQUENCE ELEMENT IS1557"/>
    <property type="match status" value="1"/>
</dbReference>